<evidence type="ECO:0000313" key="1">
    <source>
        <dbReference type="EMBL" id="KAJ3749843.1"/>
    </source>
</evidence>
<accession>A0A9W8U2H3</accession>
<organism evidence="1 2">
    <name type="scientific">Lentinula detonsa</name>
    <dbReference type="NCBI Taxonomy" id="2804962"/>
    <lineage>
        <taxon>Eukaryota</taxon>
        <taxon>Fungi</taxon>
        <taxon>Dikarya</taxon>
        <taxon>Basidiomycota</taxon>
        <taxon>Agaricomycotina</taxon>
        <taxon>Agaricomycetes</taxon>
        <taxon>Agaricomycetidae</taxon>
        <taxon>Agaricales</taxon>
        <taxon>Marasmiineae</taxon>
        <taxon>Omphalotaceae</taxon>
        <taxon>Lentinula</taxon>
    </lineage>
</organism>
<gene>
    <name evidence="1" type="ORF">DFH05DRAFT_1553200</name>
</gene>
<comment type="caution">
    <text evidence="1">The sequence shown here is derived from an EMBL/GenBank/DDBJ whole genome shotgun (WGS) entry which is preliminary data.</text>
</comment>
<name>A0A9W8U2H3_9AGAR</name>
<protein>
    <submittedName>
        <fullName evidence="1">Uncharacterized protein</fullName>
    </submittedName>
</protein>
<keyword evidence="2" id="KW-1185">Reference proteome</keyword>
<dbReference type="EMBL" id="JANVFU010000001">
    <property type="protein sequence ID" value="KAJ3749843.1"/>
    <property type="molecule type" value="Genomic_DNA"/>
</dbReference>
<dbReference type="Proteomes" id="UP001142393">
    <property type="component" value="Unassembled WGS sequence"/>
</dbReference>
<dbReference type="AlphaFoldDB" id="A0A9W8U2H3"/>
<reference evidence="1 2" key="1">
    <citation type="journal article" date="2023" name="Proc. Natl. Acad. Sci. U.S.A.">
        <title>A global phylogenomic analysis of the shiitake genus Lentinula.</title>
        <authorList>
            <person name="Sierra-Patev S."/>
            <person name="Min B."/>
            <person name="Naranjo-Ortiz M."/>
            <person name="Looney B."/>
            <person name="Konkel Z."/>
            <person name="Slot J.C."/>
            <person name="Sakamoto Y."/>
            <person name="Steenwyk J.L."/>
            <person name="Rokas A."/>
            <person name="Carro J."/>
            <person name="Camarero S."/>
            <person name="Ferreira P."/>
            <person name="Molpeceres G."/>
            <person name="Ruiz-Duenas F.J."/>
            <person name="Serrano A."/>
            <person name="Henrissat B."/>
            <person name="Drula E."/>
            <person name="Hughes K.W."/>
            <person name="Mata J.L."/>
            <person name="Ishikawa N.K."/>
            <person name="Vargas-Isla R."/>
            <person name="Ushijima S."/>
            <person name="Smith C.A."/>
            <person name="Donoghue J."/>
            <person name="Ahrendt S."/>
            <person name="Andreopoulos W."/>
            <person name="He G."/>
            <person name="LaButti K."/>
            <person name="Lipzen A."/>
            <person name="Ng V."/>
            <person name="Riley R."/>
            <person name="Sandor L."/>
            <person name="Barry K."/>
            <person name="Martinez A.T."/>
            <person name="Xiao Y."/>
            <person name="Gibbons J.G."/>
            <person name="Terashima K."/>
            <person name="Grigoriev I.V."/>
            <person name="Hibbett D."/>
        </authorList>
    </citation>
    <scope>NUCLEOTIDE SEQUENCE [LARGE SCALE GENOMIC DNA]</scope>
    <source>
        <strain evidence="1 2">TFB7810</strain>
    </source>
</reference>
<feature type="non-terminal residue" evidence="1">
    <location>
        <position position="1"/>
    </location>
</feature>
<sequence>MQCHRTSPRWSLLPRTAVVTLEDEVCINSRFRVRSGLLNQTSFLKVRHIWPQRLNFAKFMFLWGSDP</sequence>
<proteinExistence type="predicted"/>
<evidence type="ECO:0000313" key="2">
    <source>
        <dbReference type="Proteomes" id="UP001142393"/>
    </source>
</evidence>